<reference evidence="12 13" key="1">
    <citation type="journal article" date="2012" name="J. Bacteriol.">
        <title>Complete genome sequence of Klebsiella oxytoca KCTC 1686, used in production of 2,3-butanediol.</title>
        <authorList>
            <person name="Shin S.H."/>
            <person name="Kim S."/>
            <person name="Kim J.Y."/>
            <person name="Lee S."/>
            <person name="Um Y."/>
            <person name="Oh M.K."/>
            <person name="Kim Y.R."/>
            <person name="Lee J."/>
            <person name="Yang K.S."/>
        </authorList>
    </citation>
    <scope>NUCLEOTIDE SEQUENCE [LARGE SCALE GENOMIC DNA]</scope>
    <source>
        <strain evidence="13">ATCC 8724 / DSM 4798 / JCM 20051 / NBRC 3318 / NRRL B-199 / KCTC 1686</strain>
    </source>
</reference>
<dbReference type="Gene3D" id="3.30.1360.100">
    <property type="entry name" value="General secretion pathway protein M, EpsM"/>
    <property type="match status" value="1"/>
</dbReference>
<evidence type="ECO:0000256" key="11">
    <source>
        <dbReference type="SAM" id="Phobius"/>
    </source>
</evidence>
<evidence type="ECO:0000313" key="13">
    <source>
        <dbReference type="Proteomes" id="UP000007843"/>
    </source>
</evidence>
<evidence type="ECO:0000256" key="10">
    <source>
        <dbReference type="PIRNR" id="PIRNR006291"/>
    </source>
</evidence>
<keyword evidence="6 11" id="KW-0812">Transmembrane</keyword>
<dbReference type="PROSITE" id="PS51257">
    <property type="entry name" value="PROKAR_LIPOPROTEIN"/>
    <property type="match status" value="1"/>
</dbReference>
<proteinExistence type="inferred from homology"/>
<evidence type="ECO:0000313" key="12">
    <source>
        <dbReference type="EMBL" id="AEX04446.1"/>
    </source>
</evidence>
<dbReference type="Proteomes" id="UP000007843">
    <property type="component" value="Chromosome"/>
</dbReference>
<dbReference type="GO" id="GO:0005886">
    <property type="term" value="C:plasma membrane"/>
    <property type="evidence" value="ECO:0007669"/>
    <property type="project" value="UniProtKB-SubCell"/>
</dbReference>
<protein>
    <recommendedName>
        <fullName evidence="10">Type II secretion system protein M</fullName>
        <shortName evidence="10">T2SS protein M</shortName>
    </recommendedName>
    <alternativeName>
        <fullName evidence="10">General secretion pathway protein M</fullName>
    </alternativeName>
</protein>
<evidence type="ECO:0000256" key="6">
    <source>
        <dbReference type="ARBA" id="ARBA00022692"/>
    </source>
</evidence>
<evidence type="ECO:0000256" key="1">
    <source>
        <dbReference type="ARBA" id="ARBA00004377"/>
    </source>
</evidence>
<dbReference type="HOGENOM" id="CLU_118900_3_0_6"/>
<dbReference type="RefSeq" id="WP_014228304.1">
    <property type="nucleotide sequence ID" value="NC_016612.1"/>
</dbReference>
<dbReference type="AlphaFoldDB" id="A0A0H3H549"/>
<accession>A0A0H3H549</accession>
<dbReference type="PATRIC" id="fig|1006551.4.peg.2739"/>
<dbReference type="PIRSF" id="PIRSF006291">
    <property type="entry name" value="GspM"/>
    <property type="match status" value="1"/>
</dbReference>
<dbReference type="SUPFAM" id="SSF103054">
    <property type="entry name" value="General secretion pathway protein M, EpsM"/>
    <property type="match status" value="1"/>
</dbReference>
<dbReference type="GO" id="GO:0015628">
    <property type="term" value="P:protein secretion by the type II secretion system"/>
    <property type="evidence" value="ECO:0007669"/>
    <property type="project" value="InterPro"/>
</dbReference>
<comment type="similarity">
    <text evidence="2 10">Belongs to the GSP M family.</text>
</comment>
<evidence type="ECO:0000256" key="4">
    <source>
        <dbReference type="ARBA" id="ARBA00022475"/>
    </source>
</evidence>
<keyword evidence="4 10" id="KW-1003">Cell membrane</keyword>
<evidence type="ECO:0000256" key="7">
    <source>
        <dbReference type="ARBA" id="ARBA00022927"/>
    </source>
</evidence>
<dbReference type="GO" id="GO:0015627">
    <property type="term" value="C:type II protein secretion system complex"/>
    <property type="evidence" value="ECO:0007669"/>
    <property type="project" value="InterPro"/>
</dbReference>
<keyword evidence="5 10" id="KW-0997">Cell inner membrane</keyword>
<dbReference type="KEGG" id="kox:KOX_13610"/>
<evidence type="ECO:0000256" key="5">
    <source>
        <dbReference type="ARBA" id="ARBA00022519"/>
    </source>
</evidence>
<evidence type="ECO:0000256" key="8">
    <source>
        <dbReference type="ARBA" id="ARBA00022989"/>
    </source>
</evidence>
<evidence type="ECO:0000256" key="2">
    <source>
        <dbReference type="ARBA" id="ARBA00010637"/>
    </source>
</evidence>
<feature type="transmembrane region" description="Helical" evidence="11">
    <location>
        <begin position="17"/>
        <end position="39"/>
    </location>
</feature>
<keyword evidence="7 10" id="KW-0653">Protein transport</keyword>
<keyword evidence="9 10" id="KW-0472">Membrane</keyword>
<dbReference type="InterPro" id="IPR023229">
    <property type="entry name" value="T2SS_M_periplasmic_sf"/>
</dbReference>
<sequence length="164" mass="18796">MNTFKRYWQQLSLRERALVLGGGGLAVACLFYYILWLPWRQQAAQWQRTIADEKSTIERMLQLAPRIRQQDTRPLSARDENLSVSAVVTQSAAAQGVSITRIQPQGQQLAITLEPGDFNGFMHWLITLEQQHRIHITALEVAAYRDKPGWVAVNKLTLERKDEP</sequence>
<dbReference type="InterPro" id="IPR007690">
    <property type="entry name" value="T2SS_GspM"/>
</dbReference>
<keyword evidence="8 11" id="KW-1133">Transmembrane helix</keyword>
<comment type="subcellular location">
    <subcellularLocation>
        <location evidence="1">Cell inner membrane</location>
        <topology evidence="1">Single-pass membrane protein</topology>
    </subcellularLocation>
</comment>
<gene>
    <name evidence="12" type="ordered locus">KOX_13610</name>
</gene>
<evidence type="ECO:0000256" key="3">
    <source>
        <dbReference type="ARBA" id="ARBA00022448"/>
    </source>
</evidence>
<dbReference type="Pfam" id="PF04612">
    <property type="entry name" value="T2SSM"/>
    <property type="match status" value="1"/>
</dbReference>
<organism evidence="12 13">
    <name type="scientific">Klebsiella michiganensis (strain ATCC 8724 / DSM 4798 / JCM 20051 / NBRC 3318 / NRRL B-199 / KCTC 1686 / BUCSAV 143 / CCM 1901)</name>
    <dbReference type="NCBI Taxonomy" id="1006551"/>
    <lineage>
        <taxon>Bacteria</taxon>
        <taxon>Pseudomonadati</taxon>
        <taxon>Pseudomonadota</taxon>
        <taxon>Gammaproteobacteria</taxon>
        <taxon>Enterobacterales</taxon>
        <taxon>Enterobacteriaceae</taxon>
        <taxon>Klebsiella/Raoultella group</taxon>
        <taxon>Klebsiella</taxon>
    </lineage>
</organism>
<evidence type="ECO:0000256" key="9">
    <source>
        <dbReference type="ARBA" id="ARBA00023136"/>
    </source>
</evidence>
<name>A0A0H3H549_KLEM8</name>
<keyword evidence="3 10" id="KW-0813">Transport</keyword>
<comment type="function">
    <text evidence="10">Inner membrane component of the type II secretion system required for the energy-dependent secretion of extracellular factors such as proteases and toxins from the periplasm.</text>
</comment>
<dbReference type="EMBL" id="CP003218">
    <property type="protein sequence ID" value="AEX04446.1"/>
    <property type="molecule type" value="Genomic_DNA"/>
</dbReference>